<evidence type="ECO:0000256" key="5">
    <source>
        <dbReference type="ARBA" id="ARBA00023004"/>
    </source>
</evidence>
<reference evidence="8" key="1">
    <citation type="submission" date="2020-10" db="EMBL/GenBank/DDBJ databases">
        <authorList>
            <person name="Castelo-Branco R."/>
            <person name="Eusebio N."/>
            <person name="Adriana R."/>
            <person name="Vieira A."/>
            <person name="Brugerolle De Fraissinette N."/>
            <person name="Rezende De Castro R."/>
            <person name="Schneider M.P."/>
            <person name="Vasconcelos V."/>
            <person name="Leao P.N."/>
        </authorList>
    </citation>
    <scope>NUCLEOTIDE SEQUENCE</scope>
    <source>
        <strain evidence="8">LEGE 11480</strain>
    </source>
</reference>
<dbReference type="InterPro" id="IPR051395">
    <property type="entry name" value="Cytochrome_c_Peroxidase/MauG"/>
</dbReference>
<dbReference type="InterPro" id="IPR036909">
    <property type="entry name" value="Cyt_c-like_dom_sf"/>
</dbReference>
<dbReference type="InterPro" id="IPR009056">
    <property type="entry name" value="Cyt_c-like_dom"/>
</dbReference>
<evidence type="ECO:0000256" key="3">
    <source>
        <dbReference type="ARBA" id="ARBA00022729"/>
    </source>
</evidence>
<evidence type="ECO:0000259" key="7">
    <source>
        <dbReference type="PROSITE" id="PS51007"/>
    </source>
</evidence>
<dbReference type="PROSITE" id="PS51007">
    <property type="entry name" value="CYTC"/>
    <property type="match status" value="1"/>
</dbReference>
<gene>
    <name evidence="8" type="ORF">IQ266_11345</name>
</gene>
<dbReference type="GO" id="GO:0020037">
    <property type="term" value="F:heme binding"/>
    <property type="evidence" value="ECO:0007669"/>
    <property type="project" value="InterPro"/>
</dbReference>
<evidence type="ECO:0000256" key="6">
    <source>
        <dbReference type="PROSITE-ProRule" id="PRU00433"/>
    </source>
</evidence>
<accession>A0A928VP72</accession>
<name>A0A928VP72_9CYAN</name>
<evidence type="ECO:0000256" key="1">
    <source>
        <dbReference type="ARBA" id="ARBA00022617"/>
    </source>
</evidence>
<keyword evidence="4" id="KW-0560">Oxidoreductase</keyword>
<evidence type="ECO:0000313" key="8">
    <source>
        <dbReference type="EMBL" id="MBE9030326.1"/>
    </source>
</evidence>
<dbReference type="GO" id="GO:0046872">
    <property type="term" value="F:metal ion binding"/>
    <property type="evidence" value="ECO:0007669"/>
    <property type="project" value="UniProtKB-KW"/>
</dbReference>
<dbReference type="PANTHER" id="PTHR30600:SF10">
    <property type="entry name" value="BLL6722 PROTEIN"/>
    <property type="match status" value="1"/>
</dbReference>
<dbReference type="Proteomes" id="UP000625316">
    <property type="component" value="Unassembled WGS sequence"/>
</dbReference>
<dbReference type="EMBL" id="JADEXQ010000033">
    <property type="protein sequence ID" value="MBE9030326.1"/>
    <property type="molecule type" value="Genomic_DNA"/>
</dbReference>
<keyword evidence="2 6" id="KW-0479">Metal-binding</keyword>
<sequence length="673" mass="71590">MVLVFVAFIVTLVAFVLAQVMRPSPSVQATSPLLAPAPRQILGSYDYFGQVLSPAAAADLVKSNGLNPNNPRSYDQVGAVKITQPLLDAGEKIFLNREIGDRFGLQRVLGFQLGIARILPEVGVAIAQQKGQPTSNLTIKLLRDLQLGSTVFPKGTPIRTGLDLAPKSFLPIGLKLPGDITCAICHVAVSPSGKQLKGVPNEDVAAQILVALSPNSAAGFARLNLNPLNPAFQGNGKTILDSQGQLVKLPDPQKFEQAFDDLLLAVPFGHFESSPDTINNTTQIPTVFTHGTAPYGWSGESAIGPFGGLSVLNNSVHSSEVNLLAAGQRSAETIGVDPEVYLGVVLQNAADRRLRIPDGVKPSEWLRKVAPDVNRAELQDQVALPGTGRYPRLQPSLLAFNGLGFSPPTRDRRDIARGKFFFANNAMSAWQDSLQPPANQSASNRDALGNGSVDRGAQVFQDANCASCHIPPFFTDKKIHPIAELGTNPARGESRLATNSILVAPQLYSFDTSVPVRGNAKVLDVPAPQKLFDDDRSLPRDLLPDGGYDTPSLLGLYVSAPYLHDGGVAVSKNALAVGNDGSFQVVDPKGLGLSGTLSQGIPADAANSLRALLDRQLRSSVIQTNQLNPALQVSNLDGTGHGFYVDGTAGFSQQQQQDLINFLLALDDNPAQF</sequence>
<proteinExistence type="predicted"/>
<dbReference type="GO" id="GO:0004130">
    <property type="term" value="F:cytochrome-c peroxidase activity"/>
    <property type="evidence" value="ECO:0007669"/>
    <property type="project" value="TreeGrafter"/>
</dbReference>
<keyword evidence="1 6" id="KW-0349">Heme</keyword>
<dbReference type="Gene3D" id="1.10.760.10">
    <property type="entry name" value="Cytochrome c-like domain"/>
    <property type="match status" value="1"/>
</dbReference>
<dbReference type="AlphaFoldDB" id="A0A928VP72"/>
<dbReference type="PANTHER" id="PTHR30600">
    <property type="entry name" value="CYTOCHROME C PEROXIDASE-RELATED"/>
    <property type="match status" value="1"/>
</dbReference>
<comment type="caution">
    <text evidence="8">The sequence shown here is derived from an EMBL/GenBank/DDBJ whole genome shotgun (WGS) entry which is preliminary data.</text>
</comment>
<organism evidence="8 9">
    <name type="scientific">Romeriopsis navalis LEGE 11480</name>
    <dbReference type="NCBI Taxonomy" id="2777977"/>
    <lineage>
        <taxon>Bacteria</taxon>
        <taxon>Bacillati</taxon>
        <taxon>Cyanobacteriota</taxon>
        <taxon>Cyanophyceae</taxon>
        <taxon>Leptolyngbyales</taxon>
        <taxon>Leptolyngbyaceae</taxon>
        <taxon>Romeriopsis</taxon>
        <taxon>Romeriopsis navalis</taxon>
    </lineage>
</organism>
<dbReference type="GO" id="GO:0009055">
    <property type="term" value="F:electron transfer activity"/>
    <property type="evidence" value="ECO:0007669"/>
    <property type="project" value="InterPro"/>
</dbReference>
<keyword evidence="3" id="KW-0732">Signal</keyword>
<evidence type="ECO:0000313" key="9">
    <source>
        <dbReference type="Proteomes" id="UP000625316"/>
    </source>
</evidence>
<evidence type="ECO:0000256" key="4">
    <source>
        <dbReference type="ARBA" id="ARBA00023002"/>
    </source>
</evidence>
<dbReference type="SUPFAM" id="SSF46626">
    <property type="entry name" value="Cytochrome c"/>
    <property type="match status" value="1"/>
</dbReference>
<protein>
    <recommendedName>
        <fullName evidence="7">Cytochrome c domain-containing protein</fullName>
    </recommendedName>
</protein>
<keyword evidence="9" id="KW-1185">Reference proteome</keyword>
<keyword evidence="5 6" id="KW-0408">Iron</keyword>
<feature type="domain" description="Cytochrome c" evidence="7">
    <location>
        <begin position="451"/>
        <end position="667"/>
    </location>
</feature>
<evidence type="ECO:0000256" key="2">
    <source>
        <dbReference type="ARBA" id="ARBA00022723"/>
    </source>
</evidence>